<dbReference type="EMBL" id="APND01000003">
    <property type="protein sequence ID" value="MES1929784.1"/>
    <property type="molecule type" value="Genomic_DNA"/>
</dbReference>
<name>A0ABV2B2Z7_9GAMM</name>
<evidence type="ECO:0000256" key="1">
    <source>
        <dbReference type="SAM" id="MobiDB-lite"/>
    </source>
</evidence>
<feature type="compositionally biased region" description="Basic residues" evidence="1">
    <location>
        <begin position="171"/>
        <end position="187"/>
    </location>
</feature>
<dbReference type="InterPro" id="IPR029063">
    <property type="entry name" value="SAM-dependent_MTases_sf"/>
</dbReference>
<protein>
    <recommendedName>
        <fullName evidence="4">Class I SAM-dependent methyltransferase</fullName>
    </recommendedName>
</protein>
<evidence type="ECO:0000313" key="2">
    <source>
        <dbReference type="EMBL" id="MES1929784.1"/>
    </source>
</evidence>
<organism evidence="2 3">
    <name type="scientific">Salinisphaera dokdonensis CL-ES53</name>
    <dbReference type="NCBI Taxonomy" id="1304272"/>
    <lineage>
        <taxon>Bacteria</taxon>
        <taxon>Pseudomonadati</taxon>
        <taxon>Pseudomonadota</taxon>
        <taxon>Gammaproteobacteria</taxon>
        <taxon>Salinisphaerales</taxon>
        <taxon>Salinisphaeraceae</taxon>
        <taxon>Salinisphaera</taxon>
    </lineage>
</organism>
<proteinExistence type="predicted"/>
<dbReference type="SUPFAM" id="SSF53335">
    <property type="entry name" value="S-adenosyl-L-methionine-dependent methyltransferases"/>
    <property type="match status" value="1"/>
</dbReference>
<comment type="caution">
    <text evidence="2">The sequence shown here is derived from an EMBL/GenBank/DDBJ whole genome shotgun (WGS) entry which is preliminary data.</text>
</comment>
<dbReference type="Proteomes" id="UP001460888">
    <property type="component" value="Unassembled WGS sequence"/>
</dbReference>
<feature type="region of interest" description="Disordered" evidence="1">
    <location>
        <begin position="168"/>
        <end position="187"/>
    </location>
</feature>
<gene>
    <name evidence="2" type="ORF">SADO_11019</name>
</gene>
<reference evidence="2 3" key="1">
    <citation type="submission" date="2013-03" db="EMBL/GenBank/DDBJ databases">
        <title>Salinisphaera dokdonensis CL-ES53 Genome Sequencing.</title>
        <authorList>
            <person name="Li C."/>
            <person name="Lai Q."/>
            <person name="Shao Z."/>
        </authorList>
    </citation>
    <scope>NUCLEOTIDE SEQUENCE [LARGE SCALE GENOMIC DNA]</scope>
    <source>
        <strain evidence="2 3">CL-ES53</strain>
    </source>
</reference>
<accession>A0ABV2B2Z7</accession>
<evidence type="ECO:0000313" key="3">
    <source>
        <dbReference type="Proteomes" id="UP001460888"/>
    </source>
</evidence>
<evidence type="ECO:0008006" key="4">
    <source>
        <dbReference type="Google" id="ProtNLM"/>
    </source>
</evidence>
<dbReference type="Gene3D" id="3.40.50.150">
    <property type="entry name" value="Vaccinia Virus protein VP39"/>
    <property type="match status" value="1"/>
</dbReference>
<keyword evidence="3" id="KW-1185">Reference proteome</keyword>
<sequence>MTSVDLDSSRDFDITIEKTLAGLGLEEIVSIHRETNSYNWFLKKAIEAQTKDERCEPCYDFIFVDGSKNWTIDGLAFFLADKLLREGGWILFDDYGWRYADALAKGKAAGDGVSIRDLSDDQIDEPNVAAIFNLLVAQHPEYGNFKVQDQSWAWAQKVRGQREIKHERKSTLKSRLRRLKPTPRRAP</sequence>